<accession>A0ABS2F2V4</accession>
<proteinExistence type="predicted"/>
<sequence>MAEGERVNALAPGLTGRLSERAAGLVAERACSGRLAPFACHDAAAIRRDPCDRDRDTTLRPAFVRDAEKIVHLPAYNRLAGKTQVFSFRANDDLSRRGLHVQLVARVARDIGRALGLNLDLIEAIALGHDLGHTPFGHAGERFLNDVFHERTGRWFFHNVQSARVLDTLSGRNVSLQTLDGALCHNGEFEQQVFETSGLAEFGTFERVVASCWEQGNAAISHLRPMTLEGCVVRVSDIIAYVGKDRQDAICAGLCTEDSFDDGLGGAYNAWALSAFTADVVEASVGRDRIEMSEEGFAELRRAKRENYEKIYGAGEVNGDFSADVRELFSALYEHELAALAAGDESAAIFAHHVRPLERRLAFYGRGYDWESDPDQTVVDFISSMTDDYFVATCEAAFPGAARLFPRRGYFPEGVRA</sequence>
<dbReference type="InterPro" id="IPR003607">
    <property type="entry name" value="HD/PDEase_dom"/>
</dbReference>
<feature type="domain" description="HD" evidence="1">
    <location>
        <begin position="97"/>
        <end position="242"/>
    </location>
</feature>
<protein>
    <submittedName>
        <fullName evidence="2">HD domain-containing protein</fullName>
    </submittedName>
</protein>
<dbReference type="PROSITE" id="PS51831">
    <property type="entry name" value="HD"/>
    <property type="match status" value="1"/>
</dbReference>
<comment type="caution">
    <text evidence="2">The sequence shown here is derived from an EMBL/GenBank/DDBJ whole genome shotgun (WGS) entry which is preliminary data.</text>
</comment>
<keyword evidence="3" id="KW-1185">Reference proteome</keyword>
<name>A0ABS2F2V4_9ACTN</name>
<gene>
    <name evidence="2" type="ORF">H9X80_07135</name>
</gene>
<dbReference type="SUPFAM" id="SSF109604">
    <property type="entry name" value="HD-domain/PDEase-like"/>
    <property type="match status" value="1"/>
</dbReference>
<dbReference type="RefSeq" id="WP_204793655.1">
    <property type="nucleotide sequence ID" value="NZ_JACSNQ010000015.1"/>
</dbReference>
<dbReference type="InterPro" id="IPR006674">
    <property type="entry name" value="HD_domain"/>
</dbReference>
<dbReference type="SMART" id="SM00471">
    <property type="entry name" value="HDc"/>
    <property type="match status" value="1"/>
</dbReference>
<reference evidence="2 3" key="1">
    <citation type="journal article" date="2021" name="Sci. Rep.">
        <title>The distribution of antibiotic resistance genes in chicken gut microbiota commensals.</title>
        <authorList>
            <person name="Juricova H."/>
            <person name="Matiasovicova J."/>
            <person name="Kubasova T."/>
            <person name="Cejkova D."/>
            <person name="Rychlik I."/>
        </authorList>
    </citation>
    <scope>NUCLEOTIDE SEQUENCE [LARGE SCALE GENOMIC DNA]</scope>
    <source>
        <strain evidence="2 3">An794</strain>
    </source>
</reference>
<dbReference type="EMBL" id="JACSNQ010000015">
    <property type="protein sequence ID" value="MBM6775316.1"/>
    <property type="molecule type" value="Genomic_DNA"/>
</dbReference>
<evidence type="ECO:0000313" key="3">
    <source>
        <dbReference type="Proteomes" id="UP000712527"/>
    </source>
</evidence>
<dbReference type="Pfam" id="PF01966">
    <property type="entry name" value="HD"/>
    <property type="match status" value="1"/>
</dbReference>
<evidence type="ECO:0000259" key="1">
    <source>
        <dbReference type="PROSITE" id="PS51831"/>
    </source>
</evidence>
<organism evidence="2 3">
    <name type="scientific">Olsenella profusa</name>
    <dbReference type="NCBI Taxonomy" id="138595"/>
    <lineage>
        <taxon>Bacteria</taxon>
        <taxon>Bacillati</taxon>
        <taxon>Actinomycetota</taxon>
        <taxon>Coriobacteriia</taxon>
        <taxon>Coriobacteriales</taxon>
        <taxon>Atopobiaceae</taxon>
        <taxon>Olsenella</taxon>
    </lineage>
</organism>
<dbReference type="Gene3D" id="1.10.3210.10">
    <property type="entry name" value="Hypothetical protein af1432"/>
    <property type="match status" value="1"/>
</dbReference>
<evidence type="ECO:0000313" key="2">
    <source>
        <dbReference type="EMBL" id="MBM6775316.1"/>
    </source>
</evidence>
<dbReference type="Proteomes" id="UP000712527">
    <property type="component" value="Unassembled WGS sequence"/>
</dbReference>
<dbReference type="CDD" id="cd00077">
    <property type="entry name" value="HDc"/>
    <property type="match status" value="1"/>
</dbReference>